<name>A0A840GKX5_RHOTE</name>
<dbReference type="Pfam" id="PF00543">
    <property type="entry name" value="P-II"/>
    <property type="match status" value="1"/>
</dbReference>
<sequence length="102" mass="11413">MTAPRETRGLLTVITEAALEDTLLRDFARLGAPGCTVSDARGRGQRGVRDAAWGEAANVRIEVICRRERAEALLEHLQQHYFADYAMVAFVQDVVVLRPEKF</sequence>
<gene>
    <name evidence="1" type="ORF">GGD90_003485</name>
</gene>
<dbReference type="OrthoDB" id="330665at2"/>
<accession>A0A840GKX5</accession>
<organism evidence="1 2">
    <name type="scientific">Rhodocyclus tenuis</name>
    <name type="common">Rhodospirillum tenue</name>
    <dbReference type="NCBI Taxonomy" id="1066"/>
    <lineage>
        <taxon>Bacteria</taxon>
        <taxon>Pseudomonadati</taxon>
        <taxon>Pseudomonadota</taxon>
        <taxon>Betaproteobacteria</taxon>
        <taxon>Rhodocyclales</taxon>
        <taxon>Rhodocyclaceae</taxon>
        <taxon>Rhodocyclus</taxon>
    </lineage>
</organism>
<dbReference type="InterPro" id="IPR011322">
    <property type="entry name" value="N-reg_PII-like_a/b"/>
</dbReference>
<dbReference type="GO" id="GO:0006808">
    <property type="term" value="P:regulation of nitrogen utilization"/>
    <property type="evidence" value="ECO:0007669"/>
    <property type="project" value="InterPro"/>
</dbReference>
<comment type="caution">
    <text evidence="1">The sequence shown here is derived from an EMBL/GenBank/DDBJ whole genome shotgun (WGS) entry which is preliminary data.</text>
</comment>
<dbReference type="InterPro" id="IPR015867">
    <property type="entry name" value="N-reg_PII/ATP_PRibTrfase_C"/>
</dbReference>
<reference evidence="1 2" key="1">
    <citation type="submission" date="2020-08" db="EMBL/GenBank/DDBJ databases">
        <title>Genome sequencing of Purple Non-Sulfur Bacteria from various extreme environments.</title>
        <authorList>
            <person name="Mayer M."/>
        </authorList>
    </citation>
    <scope>NUCLEOTIDE SEQUENCE [LARGE SCALE GENOMIC DNA]</scope>
    <source>
        <strain evidence="1 2">2761</strain>
    </source>
</reference>
<dbReference type="Gene3D" id="3.30.70.120">
    <property type="match status" value="1"/>
</dbReference>
<dbReference type="EMBL" id="JACIGE010000017">
    <property type="protein sequence ID" value="MBB4249082.1"/>
    <property type="molecule type" value="Genomic_DNA"/>
</dbReference>
<dbReference type="RefSeq" id="WP_153116306.1">
    <property type="nucleotide sequence ID" value="NZ_JACIGE010000017.1"/>
</dbReference>
<keyword evidence="2" id="KW-1185">Reference proteome</keyword>
<evidence type="ECO:0000313" key="2">
    <source>
        <dbReference type="Proteomes" id="UP000587070"/>
    </source>
</evidence>
<dbReference type="GO" id="GO:0030234">
    <property type="term" value="F:enzyme regulator activity"/>
    <property type="evidence" value="ECO:0007669"/>
    <property type="project" value="InterPro"/>
</dbReference>
<dbReference type="InterPro" id="IPR002187">
    <property type="entry name" value="N-reg_PII"/>
</dbReference>
<dbReference type="AlphaFoldDB" id="A0A840GKX5"/>
<evidence type="ECO:0000313" key="1">
    <source>
        <dbReference type="EMBL" id="MBB4249082.1"/>
    </source>
</evidence>
<dbReference type="Proteomes" id="UP000587070">
    <property type="component" value="Unassembled WGS sequence"/>
</dbReference>
<proteinExistence type="predicted"/>
<dbReference type="SUPFAM" id="SSF54913">
    <property type="entry name" value="GlnB-like"/>
    <property type="match status" value="1"/>
</dbReference>
<protein>
    <submittedName>
        <fullName evidence="1">Nitrogen regulatory protein PII</fullName>
    </submittedName>
</protein>